<dbReference type="PANTHER" id="PTHR21666">
    <property type="entry name" value="PEPTIDASE-RELATED"/>
    <property type="match status" value="1"/>
</dbReference>
<comment type="caution">
    <text evidence="3">The sequence shown here is derived from an EMBL/GenBank/DDBJ whole genome shotgun (WGS) entry which is preliminary data.</text>
</comment>
<dbReference type="EMBL" id="LQZG01000002">
    <property type="protein sequence ID" value="OAB87706.1"/>
    <property type="molecule type" value="Genomic_DNA"/>
</dbReference>
<dbReference type="CDD" id="cd12797">
    <property type="entry name" value="M23_peptidase"/>
    <property type="match status" value="1"/>
</dbReference>
<dbReference type="RefSeq" id="WP_068273340.1">
    <property type="nucleotide sequence ID" value="NZ_LQZG01000002.1"/>
</dbReference>
<dbReference type="GO" id="GO:0004222">
    <property type="term" value="F:metalloendopeptidase activity"/>
    <property type="evidence" value="ECO:0007669"/>
    <property type="project" value="TreeGrafter"/>
</dbReference>
<gene>
    <name evidence="3" type="ORF">AWH69_06560</name>
</gene>
<dbReference type="AlphaFoldDB" id="A0A176QDE9"/>
<dbReference type="InterPro" id="IPR016047">
    <property type="entry name" value="M23ase_b-sheet_dom"/>
</dbReference>
<feature type="region of interest" description="Disordered" evidence="1">
    <location>
        <begin position="103"/>
        <end position="151"/>
    </location>
</feature>
<dbReference type="Pfam" id="PF01551">
    <property type="entry name" value="Peptidase_M23"/>
    <property type="match status" value="1"/>
</dbReference>
<dbReference type="Proteomes" id="UP000076976">
    <property type="component" value="Unassembled WGS sequence"/>
</dbReference>
<feature type="domain" description="M23ase beta-sheet core" evidence="2">
    <location>
        <begin position="202"/>
        <end position="298"/>
    </location>
</feature>
<evidence type="ECO:0000313" key="3">
    <source>
        <dbReference type="EMBL" id="OAB87706.1"/>
    </source>
</evidence>
<protein>
    <recommendedName>
        <fullName evidence="2">M23ase beta-sheet core domain-containing protein</fullName>
    </recommendedName>
</protein>
<dbReference type="InterPro" id="IPR011055">
    <property type="entry name" value="Dup_hybrid_motif"/>
</dbReference>
<evidence type="ECO:0000256" key="1">
    <source>
        <dbReference type="SAM" id="MobiDB-lite"/>
    </source>
</evidence>
<proteinExistence type="predicted"/>
<accession>A0A176QDE9</accession>
<organism evidence="3 4">
    <name type="scientific">Janibacter melonis</name>
    <dbReference type="NCBI Taxonomy" id="262209"/>
    <lineage>
        <taxon>Bacteria</taxon>
        <taxon>Bacillati</taxon>
        <taxon>Actinomycetota</taxon>
        <taxon>Actinomycetes</taxon>
        <taxon>Micrococcales</taxon>
        <taxon>Intrasporangiaceae</taxon>
        <taxon>Janibacter</taxon>
    </lineage>
</organism>
<dbReference type="PANTHER" id="PTHR21666:SF270">
    <property type="entry name" value="MUREIN HYDROLASE ACTIVATOR ENVC"/>
    <property type="match status" value="1"/>
</dbReference>
<name>A0A176QDE9_9MICO</name>
<reference evidence="3 4" key="1">
    <citation type="submission" date="2016-01" db="EMBL/GenBank/DDBJ databases">
        <title>Janibacter melonis strain CD11_4 genome sequencing and assembly.</title>
        <authorList>
            <person name="Nair G.R."/>
            <person name="Kaur G."/>
            <person name="Chander A.M."/>
            <person name="Mayilraj S."/>
        </authorList>
    </citation>
    <scope>NUCLEOTIDE SEQUENCE [LARGE SCALE GENOMIC DNA]</scope>
    <source>
        <strain evidence="3 4">CD11-4</strain>
    </source>
</reference>
<dbReference type="Gene3D" id="2.70.70.10">
    <property type="entry name" value="Glucose Permease (Domain IIA)"/>
    <property type="match status" value="1"/>
</dbReference>
<feature type="compositionally biased region" description="Basic residues" evidence="1">
    <location>
        <begin position="1"/>
        <end position="11"/>
    </location>
</feature>
<dbReference type="SUPFAM" id="SSF51261">
    <property type="entry name" value="Duplicated hybrid motif"/>
    <property type="match status" value="1"/>
</dbReference>
<evidence type="ECO:0000259" key="2">
    <source>
        <dbReference type="Pfam" id="PF01551"/>
    </source>
</evidence>
<dbReference type="InterPro" id="IPR050570">
    <property type="entry name" value="Cell_wall_metabolism_enzyme"/>
</dbReference>
<feature type="region of interest" description="Disordered" evidence="1">
    <location>
        <begin position="1"/>
        <end position="25"/>
    </location>
</feature>
<feature type="compositionally biased region" description="Basic and acidic residues" evidence="1">
    <location>
        <begin position="119"/>
        <end position="151"/>
    </location>
</feature>
<evidence type="ECO:0000313" key="4">
    <source>
        <dbReference type="Proteomes" id="UP000076976"/>
    </source>
</evidence>
<keyword evidence="4" id="KW-1185">Reference proteome</keyword>
<sequence length="309" mass="32150">MSSYSGRHRTPTRAERRATTGRRRLPKAFGAGYALPTAAAATLVVTAGGATAAQSTALASGTAVSAFTAPAAQHSEALADPALAERSKGEVAQTVAGYSDLAQRRQESSQSVAEGQGRAQERQRVARDKKRKELATQKREAAKQRAAEKKAAEKKAAAKELGVSTEDVTVDAAGTPAVADGAWVLPLTNPVFTSGFGPRWGRMHAGDDFGVPIGTPLRAMSNGEVVFAGQQSGYGTMVDIRYTDGTISRYGHMSSLQVTVGQKVSAGEQVGLSGNSGRSTGPHLHLEIHPGGGEPVAPRSWLAAKGLTY</sequence>
<dbReference type="STRING" id="262209.AWH69_06560"/>